<sequence length="606" mass="64596">MNPVPDSPSTRKPGKRYRRLLVPALLIIVGATVWNQRYPLGERLLLHALQFSPLAAPELSGLSFDGKQVQLERFGFRLETAAGPLQVTLQNVAAGYRLEPLSLEAIDVGHAVLKLDYQAADTATNAAADESTGRLPLPPLHVANLDLQIATPWGDSRFNGRAQFGPSPQTAYQLTLEDGRHSLTLNAAADAADFGLALASANGARILVLDGSGLGGPDSKLNLRGKLGDIAAWLQSTPLLPATLRPTGAPAALAAQLGNSRLNLELHSGDGFAHSQAKLSLARDKVVLAKAKAAISLPPQPAADIAGRLTLSAGEAFDLAKPWLPETARSWSVASGEIVAAWQLHWQTQIMRGTANLDIGDLSLTAGPARLQHSDIHLTVPELADGTAELSARIRTLELGEGLTGRDLELDAAYREPELALKRARLAIFGGQLELVPGKFDISQMPLALTLKAQQIDLAQLLASLHYPQLSGTGSVDGELPLKLATGSIELQDGALRGTRPGTLRYQSPADDGNLAFQALRNLVYHRLQAQLNYQPSGDYRIGLRLEGHNPEVLSGHPLAFNLNISGQLPELLRRGLVTGNFERAILEQVGQQPAETPPAQPAGKP</sequence>
<name>A0A177N6V0_9GAMM</name>
<dbReference type="InterPro" id="IPR021730">
    <property type="entry name" value="YdbH"/>
</dbReference>
<reference evidence="1 2" key="1">
    <citation type="submission" date="2016-03" db="EMBL/GenBank/DDBJ databases">
        <authorList>
            <person name="Ploux O."/>
        </authorList>
    </citation>
    <scope>NUCLEOTIDE SEQUENCE [LARGE SCALE GENOMIC DNA]</scope>
    <source>
        <strain evidence="1 2">R-45378</strain>
    </source>
</reference>
<dbReference type="AlphaFoldDB" id="A0A177N6V0"/>
<dbReference type="OrthoDB" id="9759996at2"/>
<protein>
    <submittedName>
        <fullName evidence="1">Uncharacterized protein</fullName>
    </submittedName>
</protein>
<comment type="caution">
    <text evidence="1">The sequence shown here is derived from an EMBL/GenBank/DDBJ whole genome shotgun (WGS) entry which is preliminary data.</text>
</comment>
<evidence type="ECO:0000313" key="2">
    <source>
        <dbReference type="Proteomes" id="UP000077857"/>
    </source>
</evidence>
<proteinExistence type="predicted"/>
<dbReference type="EMBL" id="LUUJ01000097">
    <property type="protein sequence ID" value="OAI13581.1"/>
    <property type="molecule type" value="Genomic_DNA"/>
</dbReference>
<dbReference type="Pfam" id="PF11739">
    <property type="entry name" value="YdbH-like"/>
    <property type="match status" value="1"/>
</dbReference>
<evidence type="ECO:0000313" key="1">
    <source>
        <dbReference type="EMBL" id="OAI13581.1"/>
    </source>
</evidence>
<accession>A0A177N6V0</accession>
<organism evidence="1 2">
    <name type="scientific">Methylomonas koyamae</name>
    <dbReference type="NCBI Taxonomy" id="702114"/>
    <lineage>
        <taxon>Bacteria</taxon>
        <taxon>Pseudomonadati</taxon>
        <taxon>Pseudomonadota</taxon>
        <taxon>Gammaproteobacteria</taxon>
        <taxon>Methylococcales</taxon>
        <taxon>Methylococcaceae</taxon>
        <taxon>Methylomonas</taxon>
    </lineage>
</organism>
<gene>
    <name evidence="1" type="ORF">A1507_01335</name>
</gene>
<dbReference type="Proteomes" id="UP000077857">
    <property type="component" value="Unassembled WGS sequence"/>
</dbReference>